<accession>A0ACB5SJC0</accession>
<organism evidence="1 2">
    <name type="scientific">Neofusicoccum parvum</name>
    <dbReference type="NCBI Taxonomy" id="310453"/>
    <lineage>
        <taxon>Eukaryota</taxon>
        <taxon>Fungi</taxon>
        <taxon>Dikarya</taxon>
        <taxon>Ascomycota</taxon>
        <taxon>Pezizomycotina</taxon>
        <taxon>Dothideomycetes</taxon>
        <taxon>Dothideomycetes incertae sedis</taxon>
        <taxon>Botryosphaeriales</taxon>
        <taxon>Botryosphaeriaceae</taxon>
        <taxon>Neofusicoccum</taxon>
    </lineage>
</organism>
<dbReference type="EMBL" id="BSXG01000112">
    <property type="protein sequence ID" value="GME44070.1"/>
    <property type="molecule type" value="Genomic_DNA"/>
</dbReference>
<proteinExistence type="predicted"/>
<reference evidence="1" key="1">
    <citation type="submission" date="2024-09" db="EMBL/GenBank/DDBJ databases">
        <title>Draft Genome Sequences of Neofusicoccum parvum.</title>
        <authorList>
            <person name="Ashida A."/>
            <person name="Camagna M."/>
            <person name="Tanaka A."/>
            <person name="Takemoto D."/>
        </authorList>
    </citation>
    <scope>NUCLEOTIDE SEQUENCE</scope>
    <source>
        <strain evidence="1">PPO83</strain>
    </source>
</reference>
<name>A0ACB5SJC0_9PEZI</name>
<evidence type="ECO:0000313" key="2">
    <source>
        <dbReference type="Proteomes" id="UP001165186"/>
    </source>
</evidence>
<gene>
    <name evidence="1" type="primary">g2520</name>
    <name evidence="1" type="ORF">NpPPO83_00002520</name>
</gene>
<evidence type="ECO:0000313" key="1">
    <source>
        <dbReference type="EMBL" id="GME44070.1"/>
    </source>
</evidence>
<sequence length="285" mass="32032">MASCLDLVNCAPKGTKLVVKLLNLGYLECDDGFLFQNGKGNFSRRSDPNPPRTRRKLVAISALIEHPTEGLLLFETGTGRNYPEVVGPQVNDVFAQVEFEEDHDLDNAIAKTGHDVKDVKAVILGHLHVDHAGGLEHFYGTDVPIYVHEKELKHAFYSVATGSDYGCYLPHYLRFDLNWQTFHGNFLELAPGLNVHHAPGHTPGLCILQVNLQESGTWIFTSDMYHVKENYESSIPQGWLAREHDAWVQSNQMIKRLAKRTGAKVILGHCVETLAEYKNAPHYYL</sequence>
<dbReference type="Proteomes" id="UP001165186">
    <property type="component" value="Unassembled WGS sequence"/>
</dbReference>
<keyword evidence="2" id="KW-1185">Reference proteome</keyword>
<comment type="caution">
    <text evidence="1">The sequence shown here is derived from an EMBL/GenBank/DDBJ whole genome shotgun (WGS) entry which is preliminary data.</text>
</comment>
<protein>
    <submittedName>
        <fullName evidence="1">Metallo-hydrolase/oxidoreductase</fullName>
    </submittedName>
</protein>